<feature type="region of interest" description="Disordered" evidence="1">
    <location>
        <begin position="108"/>
        <end position="227"/>
    </location>
</feature>
<feature type="compositionally biased region" description="Polar residues" evidence="1">
    <location>
        <begin position="119"/>
        <end position="135"/>
    </location>
</feature>
<evidence type="ECO:0000313" key="3">
    <source>
        <dbReference type="Proteomes" id="UP001052739"/>
    </source>
</evidence>
<evidence type="ECO:0000256" key="1">
    <source>
        <dbReference type="SAM" id="MobiDB-lite"/>
    </source>
</evidence>
<organism evidence="2 3">
    <name type="scientific">Streptomyces hydrogenans</name>
    <dbReference type="NCBI Taxonomy" id="1873719"/>
    <lineage>
        <taxon>Bacteria</taxon>
        <taxon>Bacillati</taxon>
        <taxon>Actinomycetota</taxon>
        <taxon>Actinomycetes</taxon>
        <taxon>Kitasatosporales</taxon>
        <taxon>Streptomycetaceae</taxon>
        <taxon>Streptomyces</taxon>
    </lineage>
</organism>
<feature type="compositionally biased region" description="Polar residues" evidence="1">
    <location>
        <begin position="191"/>
        <end position="201"/>
    </location>
</feature>
<evidence type="ECO:0000313" key="2">
    <source>
        <dbReference type="EMBL" id="GHI24267.1"/>
    </source>
</evidence>
<feature type="region of interest" description="Disordered" evidence="1">
    <location>
        <begin position="52"/>
        <end position="71"/>
    </location>
</feature>
<gene>
    <name evidence="2" type="ORF">Shyd_56380</name>
</gene>
<sequence length="254" mass="26364">MPVGEINAPGAPGDISRLADAPARGTAGEFDEDGAAVFACLLFLTVTPKAPSSGGSCPLAPETESPPTASTCATWLSVSTAKLPTGGTRSPRPGPEAAALTTTLLGLPWAPSPSYVRRTASTSSAPPTGQWNWRSTALADSLEGTKRPPDPPPRGHACASSPPADSHPRTHRHERETPHPRAPSPAGLPSSFLNQDGQPSYVTPPPLGSPALATHSLGGRTPQPRRNRHFVRGLSYGTGLTLAGLLGYWIQQML</sequence>
<name>A0ABQ3PGW6_9ACTN</name>
<reference evidence="2" key="1">
    <citation type="submission" date="2024-05" db="EMBL/GenBank/DDBJ databases">
        <title>Whole genome shotgun sequence of Streptomyces hydrogenans NBRC 13475.</title>
        <authorList>
            <person name="Komaki H."/>
            <person name="Tamura T."/>
        </authorList>
    </citation>
    <scope>NUCLEOTIDE SEQUENCE</scope>
    <source>
        <strain evidence="2">NBRC 13475</strain>
    </source>
</reference>
<comment type="caution">
    <text evidence="2">The sequence shown here is derived from an EMBL/GenBank/DDBJ whole genome shotgun (WGS) entry which is preliminary data.</text>
</comment>
<proteinExistence type="predicted"/>
<protein>
    <submittedName>
        <fullName evidence="2">Uncharacterized protein</fullName>
    </submittedName>
</protein>
<dbReference type="EMBL" id="BNDW01000046">
    <property type="protein sequence ID" value="GHI24267.1"/>
    <property type="molecule type" value="Genomic_DNA"/>
</dbReference>
<keyword evidence="3" id="KW-1185">Reference proteome</keyword>
<dbReference type="Proteomes" id="UP001052739">
    <property type="component" value="Unassembled WGS sequence"/>
</dbReference>
<accession>A0ABQ3PGW6</accession>